<dbReference type="OrthoDB" id="9770030at2"/>
<dbReference type="CDD" id="cd01448">
    <property type="entry name" value="TST_Repeat_1"/>
    <property type="match status" value="1"/>
</dbReference>
<sequence>MIPPVVDVSWLADRPDAIVADVRHYLDGRSGAAAYDAGHIPGAVFVPLDDVLADPPDPARGRHPLPATERFAAGLSAVGIDNSSTVVAYDDAGGAMAARLVWLLRLQGVDAALLDGGLAAWPGELSTAAPAPRPASFVARDWPTEALASIDEAATGHAVIDARAAERFRGETEAIDPRAGHIPGARNFPYVGNLRPDGRFRTPEELRERFEALGPAEDVIAYCGSGVTACHNLIALELAGLGRGRLYPGSWSHYSHTDRPAATGE</sequence>
<gene>
    <name evidence="3" type="ORF">RPIT_07010</name>
</gene>
<keyword evidence="1 3" id="KW-0808">Transferase</keyword>
<accession>A0A1Q2CEP8</accession>
<keyword evidence="2" id="KW-0677">Repeat</keyword>
<keyword evidence="4" id="KW-1185">Reference proteome</keyword>
<dbReference type="KEGG" id="tfl:RPIT_07010"/>
<evidence type="ECO:0000256" key="1">
    <source>
        <dbReference type="ARBA" id="ARBA00022679"/>
    </source>
</evidence>
<organism evidence="3 4">
    <name type="scientific">Tessaracoccus flavus</name>
    <dbReference type="NCBI Taxonomy" id="1610493"/>
    <lineage>
        <taxon>Bacteria</taxon>
        <taxon>Bacillati</taxon>
        <taxon>Actinomycetota</taxon>
        <taxon>Actinomycetes</taxon>
        <taxon>Propionibacteriales</taxon>
        <taxon>Propionibacteriaceae</taxon>
        <taxon>Tessaracoccus</taxon>
    </lineage>
</organism>
<protein>
    <submittedName>
        <fullName evidence="3">Sulfurtransferase</fullName>
    </submittedName>
</protein>
<evidence type="ECO:0000313" key="4">
    <source>
        <dbReference type="Proteomes" id="UP000188324"/>
    </source>
</evidence>
<dbReference type="InterPro" id="IPR036873">
    <property type="entry name" value="Rhodanese-like_dom_sf"/>
</dbReference>
<dbReference type="STRING" id="1610493.RPIT_07010"/>
<dbReference type="Pfam" id="PF00581">
    <property type="entry name" value="Rhodanese"/>
    <property type="match status" value="2"/>
</dbReference>
<evidence type="ECO:0000313" key="3">
    <source>
        <dbReference type="EMBL" id="AQP44594.1"/>
    </source>
</evidence>
<dbReference type="InterPro" id="IPR001763">
    <property type="entry name" value="Rhodanese-like_dom"/>
</dbReference>
<dbReference type="SMART" id="SM00450">
    <property type="entry name" value="RHOD"/>
    <property type="match status" value="2"/>
</dbReference>
<dbReference type="SUPFAM" id="SSF52821">
    <property type="entry name" value="Rhodanese/Cell cycle control phosphatase"/>
    <property type="match status" value="2"/>
</dbReference>
<dbReference type="GO" id="GO:0004792">
    <property type="term" value="F:thiosulfate-cyanide sulfurtransferase activity"/>
    <property type="evidence" value="ECO:0007669"/>
    <property type="project" value="InterPro"/>
</dbReference>
<name>A0A1Q2CEP8_9ACTN</name>
<dbReference type="InterPro" id="IPR001307">
    <property type="entry name" value="Thiosulphate_STrfase_CS"/>
</dbReference>
<dbReference type="AlphaFoldDB" id="A0A1Q2CEP8"/>
<dbReference type="Gene3D" id="3.40.250.10">
    <property type="entry name" value="Rhodanese-like domain"/>
    <property type="match status" value="2"/>
</dbReference>
<dbReference type="CDD" id="cd01449">
    <property type="entry name" value="TST_Repeat_2"/>
    <property type="match status" value="1"/>
</dbReference>
<proteinExistence type="predicted"/>
<dbReference type="PROSITE" id="PS50206">
    <property type="entry name" value="RHODANESE_3"/>
    <property type="match status" value="2"/>
</dbReference>
<dbReference type="RefSeq" id="WP_077341838.1">
    <property type="nucleotide sequence ID" value="NZ_CP019605.1"/>
</dbReference>
<dbReference type="PROSITE" id="PS00380">
    <property type="entry name" value="RHODANESE_1"/>
    <property type="match status" value="1"/>
</dbReference>
<dbReference type="PANTHER" id="PTHR11364">
    <property type="entry name" value="THIOSULFATE SULFERTANSFERASE"/>
    <property type="match status" value="1"/>
</dbReference>
<dbReference type="EMBL" id="CP019605">
    <property type="protein sequence ID" value="AQP44594.1"/>
    <property type="molecule type" value="Genomic_DNA"/>
</dbReference>
<dbReference type="PANTHER" id="PTHR11364:SF27">
    <property type="entry name" value="SULFURTRANSFERASE"/>
    <property type="match status" value="1"/>
</dbReference>
<dbReference type="Proteomes" id="UP000188324">
    <property type="component" value="Chromosome"/>
</dbReference>
<reference evidence="3 4" key="1">
    <citation type="journal article" date="2016" name="Int. J. Syst. Evol. Microbiol.">
        <title>Tessaracoccus flavus sp. nov., isolated from the drainage system of a lindane-producing factory.</title>
        <authorList>
            <person name="Kumari R."/>
            <person name="Singh P."/>
            <person name="Schumann P."/>
            <person name="Lal R."/>
        </authorList>
    </citation>
    <scope>NUCLEOTIDE SEQUENCE [LARGE SCALE GENOMIC DNA]</scope>
    <source>
        <strain evidence="3 4">RP1T</strain>
    </source>
</reference>
<dbReference type="InterPro" id="IPR045078">
    <property type="entry name" value="TST/MPST-like"/>
</dbReference>
<evidence type="ECO:0000256" key="2">
    <source>
        <dbReference type="ARBA" id="ARBA00022737"/>
    </source>
</evidence>